<accession>A0A9D4TQI0</accession>
<dbReference type="GO" id="GO:0006874">
    <property type="term" value="P:intracellular calcium ion homeostasis"/>
    <property type="evidence" value="ECO:0007669"/>
    <property type="project" value="TreeGrafter"/>
</dbReference>
<feature type="transmembrane region" description="Helical" evidence="11">
    <location>
        <begin position="325"/>
        <end position="343"/>
    </location>
</feature>
<dbReference type="GO" id="GO:0009705">
    <property type="term" value="C:plant-type vacuole membrane"/>
    <property type="evidence" value="ECO:0007669"/>
    <property type="project" value="TreeGrafter"/>
</dbReference>
<dbReference type="AlphaFoldDB" id="A0A9D4TQI0"/>
<feature type="transmembrane region" description="Helical" evidence="11">
    <location>
        <begin position="253"/>
        <end position="275"/>
    </location>
</feature>
<keyword evidence="7 11" id="KW-0106">Calcium</keyword>
<keyword evidence="5 11" id="KW-0109">Calcium transport</keyword>
<evidence type="ECO:0000313" key="15">
    <source>
        <dbReference type="Proteomes" id="UP001055712"/>
    </source>
</evidence>
<gene>
    <name evidence="14" type="ORF">D9Q98_010614</name>
</gene>
<evidence type="ECO:0000256" key="11">
    <source>
        <dbReference type="RuleBase" id="RU365028"/>
    </source>
</evidence>
<evidence type="ECO:0000256" key="2">
    <source>
        <dbReference type="ARBA" id="ARBA00008248"/>
    </source>
</evidence>
<evidence type="ECO:0000256" key="8">
    <source>
        <dbReference type="ARBA" id="ARBA00022989"/>
    </source>
</evidence>
<keyword evidence="3 11" id="KW-0813">Transport</keyword>
<keyword evidence="15" id="KW-1185">Reference proteome</keyword>
<dbReference type="Proteomes" id="UP001055712">
    <property type="component" value="Unassembled WGS sequence"/>
</dbReference>
<dbReference type="NCBIfam" id="TIGR00378">
    <property type="entry name" value="cax"/>
    <property type="match status" value="1"/>
</dbReference>
<sequence>MHTGGGRVLQQARAIDNARRSTERSGAGGGGGSVDGTSDLEASLLGSVTPEGYLPDAAANGAEPYVLVPSRDSRTLWRLVRRNVGLSFREYPQEEQADAAGHDTQQQQGDSLRPAAYVVRSSIGAHQPAPSWQRAEAMHAHPGSMVADLFIQLLTGKGLGTGTALRCSLTPSQQPSKAPSTFAPVTDARAVGRMLTASWLNLLLICLPVGLWAGLTQGDPGLVFATNFLALIPLALFLGEVTEDLALRFGDTIGGLLNATFGNVVELFLSLAALHKGLHEVVAASLLGSILSNLLLVLGTCFLVGGMKYKEQRFSTLPNKMASSLLFLACIGIMIPSTARVVYGRHVMTKSVLLHLSRAIAIILVAIYLCYLLFQLGTHHHLFQGSPADDEEVPALSLAGALACLTAITAIVAVNSEFLTGAIHAVSVRYDINQAFLGFIVLPIAGNVAEHVTAVFVAVRNKMDLSIAIALGSSTQVAIFIVPVTVLAGWAMGSNFTLDFDVFAVLMLTVSIILAYFVCSDGASNWLLGVQLVATYCLIGFVFLLEKEHGPRGGSSNVLAAVSTG</sequence>
<dbReference type="OrthoDB" id="1699231at2759"/>
<proteinExistence type="inferred from homology"/>
<dbReference type="PANTHER" id="PTHR31503:SF22">
    <property type="entry name" value="VACUOLAR CALCIUM ION TRANSPORTER"/>
    <property type="match status" value="1"/>
</dbReference>
<dbReference type="GO" id="GO:0012505">
    <property type="term" value="C:endomembrane system"/>
    <property type="evidence" value="ECO:0007669"/>
    <property type="project" value="UniProtKB-SubCell"/>
</dbReference>
<evidence type="ECO:0000256" key="10">
    <source>
        <dbReference type="ARBA" id="ARBA00023136"/>
    </source>
</evidence>
<keyword evidence="8 11" id="KW-1133">Transmembrane helix</keyword>
<feature type="transmembrane region" description="Helical" evidence="11">
    <location>
        <begin position="355"/>
        <end position="374"/>
    </location>
</feature>
<evidence type="ECO:0000256" key="12">
    <source>
        <dbReference type="SAM" id="MobiDB-lite"/>
    </source>
</evidence>
<dbReference type="PANTHER" id="PTHR31503">
    <property type="entry name" value="VACUOLAR CALCIUM ION TRANSPORTER"/>
    <property type="match status" value="1"/>
</dbReference>
<feature type="transmembrane region" description="Helical" evidence="11">
    <location>
        <begin position="526"/>
        <end position="545"/>
    </location>
</feature>
<dbReference type="EMBL" id="SIDB01000006">
    <property type="protein sequence ID" value="KAI3431863.1"/>
    <property type="molecule type" value="Genomic_DNA"/>
</dbReference>
<feature type="transmembrane region" description="Helical" evidence="11">
    <location>
        <begin position="435"/>
        <end position="458"/>
    </location>
</feature>
<evidence type="ECO:0000256" key="6">
    <source>
        <dbReference type="ARBA" id="ARBA00022692"/>
    </source>
</evidence>
<dbReference type="Gene3D" id="1.20.1420.30">
    <property type="entry name" value="NCX, central ion-binding region"/>
    <property type="match status" value="1"/>
</dbReference>
<keyword evidence="9 11" id="KW-0406">Ion transport</keyword>
<evidence type="ECO:0000256" key="7">
    <source>
        <dbReference type="ARBA" id="ARBA00022837"/>
    </source>
</evidence>
<dbReference type="Pfam" id="PF01699">
    <property type="entry name" value="Na_Ca_ex"/>
    <property type="match status" value="2"/>
</dbReference>
<evidence type="ECO:0000256" key="1">
    <source>
        <dbReference type="ARBA" id="ARBA00004127"/>
    </source>
</evidence>
<feature type="transmembrane region" description="Helical" evidence="11">
    <location>
        <begin position="465"/>
        <end position="490"/>
    </location>
</feature>
<dbReference type="InterPro" id="IPR044880">
    <property type="entry name" value="NCX_ion-bd_dom_sf"/>
</dbReference>
<feature type="transmembrane region" description="Helical" evidence="11">
    <location>
        <begin position="221"/>
        <end position="241"/>
    </location>
</feature>
<comment type="function">
    <text evidence="11">Vacuolar cation/proton exchanger (CAX). Translocates Ca(2+) and other metal ions into vacuoles using the proton gradient formed by H(+)-ATPase and H(+)-pyrophosphatase.</text>
</comment>
<dbReference type="GO" id="GO:0015369">
    <property type="term" value="F:calcium:proton antiporter activity"/>
    <property type="evidence" value="ECO:0007669"/>
    <property type="project" value="UniProtKB-UniRule"/>
</dbReference>
<reference evidence="14" key="2">
    <citation type="submission" date="2020-11" db="EMBL/GenBank/DDBJ databases">
        <authorList>
            <person name="Cecchin M."/>
            <person name="Marcolungo L."/>
            <person name="Rossato M."/>
            <person name="Girolomoni L."/>
            <person name="Cosentino E."/>
            <person name="Cuine S."/>
            <person name="Li-Beisson Y."/>
            <person name="Delledonne M."/>
            <person name="Ballottari M."/>
        </authorList>
    </citation>
    <scope>NUCLEOTIDE SEQUENCE</scope>
    <source>
        <strain evidence="14">211/11P</strain>
        <tissue evidence="14">Whole cell</tissue>
    </source>
</reference>
<keyword evidence="6 11" id="KW-0812">Transmembrane</keyword>
<comment type="similarity">
    <text evidence="2">Belongs to the Ca(2+):cation antiporter (CaCA) (TC 2.A.19) family. Cation/proton exchanger (CAX) subfamily.</text>
</comment>
<feature type="transmembrane region" description="Helical" evidence="11">
    <location>
        <begin position="502"/>
        <end position="519"/>
    </location>
</feature>
<keyword evidence="11" id="KW-0926">Vacuole</keyword>
<evidence type="ECO:0000256" key="5">
    <source>
        <dbReference type="ARBA" id="ARBA00022568"/>
    </source>
</evidence>
<evidence type="ECO:0000256" key="9">
    <source>
        <dbReference type="ARBA" id="ARBA00023065"/>
    </source>
</evidence>
<evidence type="ECO:0000256" key="3">
    <source>
        <dbReference type="ARBA" id="ARBA00022448"/>
    </source>
</evidence>
<feature type="transmembrane region" description="Helical" evidence="11">
    <location>
        <begin position="281"/>
        <end position="304"/>
    </location>
</feature>
<evidence type="ECO:0000313" key="14">
    <source>
        <dbReference type="EMBL" id="KAI3431863.1"/>
    </source>
</evidence>
<feature type="region of interest" description="Disordered" evidence="12">
    <location>
        <begin position="1"/>
        <end position="40"/>
    </location>
</feature>
<dbReference type="InterPro" id="IPR004713">
    <property type="entry name" value="CaH_exchang"/>
</dbReference>
<comment type="caution">
    <text evidence="14">The sequence shown here is derived from an EMBL/GenBank/DDBJ whole genome shotgun (WGS) entry which is preliminary data.</text>
</comment>
<comment type="subcellular location">
    <subcellularLocation>
        <location evidence="1">Endomembrane system</location>
        <topology evidence="1">Multi-pass membrane protein</topology>
    </subcellularLocation>
    <subcellularLocation>
        <location evidence="11">Vacuole membrane</location>
    </subcellularLocation>
</comment>
<feature type="transmembrane region" description="Helical" evidence="11">
    <location>
        <begin position="395"/>
        <end position="415"/>
    </location>
</feature>
<dbReference type="InterPro" id="IPR004798">
    <property type="entry name" value="CAX-like"/>
</dbReference>
<evidence type="ECO:0000256" key="4">
    <source>
        <dbReference type="ARBA" id="ARBA00022449"/>
    </source>
</evidence>
<protein>
    <recommendedName>
        <fullName evidence="11">Vacuolar cation/proton exchanger</fullName>
    </recommendedName>
</protein>
<evidence type="ECO:0000259" key="13">
    <source>
        <dbReference type="Pfam" id="PF01699"/>
    </source>
</evidence>
<feature type="domain" description="Sodium/calcium exchanger membrane region" evidence="13">
    <location>
        <begin position="222"/>
        <end position="376"/>
    </location>
</feature>
<reference evidence="14" key="1">
    <citation type="journal article" date="2019" name="Plant J.">
        <title>Chlorella vulgaris genome assembly and annotation reveals the molecular basis for metabolic acclimation to high light conditions.</title>
        <authorList>
            <person name="Cecchin M."/>
            <person name="Marcolungo L."/>
            <person name="Rossato M."/>
            <person name="Girolomoni L."/>
            <person name="Cosentino E."/>
            <person name="Cuine S."/>
            <person name="Li-Beisson Y."/>
            <person name="Delledonne M."/>
            <person name="Ballottari M."/>
        </authorList>
    </citation>
    <scope>NUCLEOTIDE SEQUENCE</scope>
    <source>
        <strain evidence="14">211/11P</strain>
    </source>
</reference>
<dbReference type="InterPro" id="IPR004837">
    <property type="entry name" value="NaCa_Exmemb"/>
</dbReference>
<organism evidence="14 15">
    <name type="scientific">Chlorella vulgaris</name>
    <name type="common">Green alga</name>
    <dbReference type="NCBI Taxonomy" id="3077"/>
    <lineage>
        <taxon>Eukaryota</taxon>
        <taxon>Viridiplantae</taxon>
        <taxon>Chlorophyta</taxon>
        <taxon>core chlorophytes</taxon>
        <taxon>Trebouxiophyceae</taxon>
        <taxon>Chlorellales</taxon>
        <taxon>Chlorellaceae</taxon>
        <taxon>Chlorella clade</taxon>
        <taxon>Chlorella</taxon>
    </lineage>
</organism>
<keyword evidence="10 11" id="KW-0472">Membrane</keyword>
<keyword evidence="4 11" id="KW-0050">Antiport</keyword>
<name>A0A9D4TQI0_CHLVU</name>
<feature type="domain" description="Sodium/calcium exchanger membrane region" evidence="13">
    <location>
        <begin position="402"/>
        <end position="543"/>
    </location>
</feature>
<feature type="transmembrane region" description="Helical" evidence="11">
    <location>
        <begin position="199"/>
        <end position="215"/>
    </location>
</feature>